<gene>
    <name evidence="1" type="ORF">WCH_AD01580</name>
</gene>
<accession>F8LDE0</accession>
<dbReference type="AlphaFoldDB" id="F8LDE0"/>
<protein>
    <submittedName>
        <fullName evidence="1">Uncharacterized protein</fullName>
    </submittedName>
</protein>
<name>F8LDE0_9BACT</name>
<sequence>MIAQPAAPLIVLCERVAYLISNKEHFLKRPTETAIPFSNIL</sequence>
<reference evidence="1" key="1">
    <citation type="submission" date="2011-05" db="EMBL/GenBank/DDBJ databases">
        <title>Unity in variety -- the pan-genome of the Chlamydiae.</title>
        <authorList>
            <person name="Collingro A."/>
            <person name="Tischler P."/>
            <person name="Weinmaier T."/>
            <person name="Penz T."/>
            <person name="Heinz E."/>
            <person name="Brunham R.C."/>
            <person name="Read T.D."/>
            <person name="Bavoil P.M."/>
            <person name="Sachse K."/>
            <person name="Kahane S."/>
            <person name="Friedman M.G."/>
            <person name="Rattei T."/>
            <person name="Myers G.S.A."/>
            <person name="Horn M."/>
        </authorList>
    </citation>
    <scope>NUCLEOTIDE SEQUENCE</scope>
    <source>
        <strain evidence="1">2032/99</strain>
    </source>
</reference>
<dbReference type="EMBL" id="FR872653">
    <property type="protein sequence ID" value="CCB91416.1"/>
    <property type="molecule type" value="Genomic_DNA"/>
</dbReference>
<organism evidence="1">
    <name type="scientific">Waddlia chondrophila 2032/99</name>
    <dbReference type="NCBI Taxonomy" id="765953"/>
    <lineage>
        <taxon>Bacteria</taxon>
        <taxon>Pseudomonadati</taxon>
        <taxon>Chlamydiota</taxon>
        <taxon>Chlamydiia</taxon>
        <taxon>Parachlamydiales</taxon>
        <taxon>Waddliaceae</taxon>
        <taxon>Waddlia</taxon>
    </lineage>
</organism>
<proteinExistence type="predicted"/>
<evidence type="ECO:0000313" key="1">
    <source>
        <dbReference type="EMBL" id="CCB91416.1"/>
    </source>
</evidence>